<feature type="region of interest" description="Disordered" evidence="6">
    <location>
        <begin position="1"/>
        <end position="69"/>
    </location>
</feature>
<dbReference type="SUPFAM" id="SSF52540">
    <property type="entry name" value="P-loop containing nucleoside triphosphate hydrolases"/>
    <property type="match status" value="2"/>
</dbReference>
<dbReference type="GO" id="GO:0006281">
    <property type="term" value="P:DNA repair"/>
    <property type="evidence" value="ECO:0007669"/>
    <property type="project" value="TreeGrafter"/>
</dbReference>
<feature type="compositionally biased region" description="Low complexity" evidence="6">
    <location>
        <begin position="1522"/>
        <end position="1535"/>
    </location>
</feature>
<dbReference type="GO" id="GO:0005634">
    <property type="term" value="C:nucleus"/>
    <property type="evidence" value="ECO:0007669"/>
    <property type="project" value="TreeGrafter"/>
</dbReference>
<feature type="compositionally biased region" description="Acidic residues" evidence="6">
    <location>
        <begin position="1536"/>
        <end position="1548"/>
    </location>
</feature>
<feature type="compositionally biased region" description="Basic and acidic residues" evidence="6">
    <location>
        <begin position="682"/>
        <end position="695"/>
    </location>
</feature>
<feature type="domain" description="Helicase ATP-binding" evidence="7">
    <location>
        <begin position="1152"/>
        <end position="1705"/>
    </location>
</feature>
<dbReference type="GO" id="GO:0032259">
    <property type="term" value="P:methylation"/>
    <property type="evidence" value="ECO:0007669"/>
    <property type="project" value="UniProtKB-KW"/>
</dbReference>
<dbReference type="Pfam" id="PF00145">
    <property type="entry name" value="DNA_methylase"/>
    <property type="match status" value="1"/>
</dbReference>
<feature type="region of interest" description="Disordered" evidence="6">
    <location>
        <begin position="1902"/>
        <end position="1934"/>
    </location>
</feature>
<keyword evidence="5" id="KW-0067">ATP-binding</keyword>
<evidence type="ECO:0000259" key="7">
    <source>
        <dbReference type="SMART" id="SM00487"/>
    </source>
</evidence>
<feature type="compositionally biased region" description="Basic and acidic residues" evidence="6">
    <location>
        <begin position="28"/>
        <end position="47"/>
    </location>
</feature>
<proteinExistence type="predicted"/>
<dbReference type="InterPro" id="IPR038718">
    <property type="entry name" value="SNF2-like_sf"/>
</dbReference>
<feature type="compositionally biased region" description="Basic residues" evidence="6">
    <location>
        <begin position="1553"/>
        <end position="1578"/>
    </location>
</feature>
<gene>
    <name evidence="8" type="ORF">RDB_LOCUS154348</name>
</gene>
<dbReference type="InterPro" id="IPR001525">
    <property type="entry name" value="C5_MeTfrase"/>
</dbReference>
<feature type="region of interest" description="Disordered" evidence="6">
    <location>
        <begin position="1448"/>
        <end position="1613"/>
    </location>
</feature>
<feature type="compositionally biased region" description="Low complexity" evidence="6">
    <location>
        <begin position="1396"/>
        <end position="1420"/>
    </location>
</feature>
<feature type="non-terminal residue" evidence="8">
    <location>
        <position position="1"/>
    </location>
</feature>
<evidence type="ECO:0000256" key="3">
    <source>
        <dbReference type="ARBA" id="ARBA00022741"/>
    </source>
</evidence>
<dbReference type="EMBL" id="CAJNJQ010004610">
    <property type="protein sequence ID" value="CAE7212435.1"/>
    <property type="molecule type" value="Genomic_DNA"/>
</dbReference>
<accession>A0A8H3E6G4</accession>
<dbReference type="Gene3D" id="3.40.50.10810">
    <property type="entry name" value="Tandem AAA-ATPase domain"/>
    <property type="match status" value="1"/>
</dbReference>
<evidence type="ECO:0000256" key="5">
    <source>
        <dbReference type="ARBA" id="ARBA00022840"/>
    </source>
</evidence>
<keyword evidence="2" id="KW-0808">Transferase</keyword>
<evidence type="ECO:0000313" key="9">
    <source>
        <dbReference type="Proteomes" id="UP000663827"/>
    </source>
</evidence>
<dbReference type="GO" id="GO:0005524">
    <property type="term" value="F:ATP binding"/>
    <property type="evidence" value="ECO:0007669"/>
    <property type="project" value="UniProtKB-KW"/>
</dbReference>
<dbReference type="GO" id="GO:0008094">
    <property type="term" value="F:ATP-dependent activity, acting on DNA"/>
    <property type="evidence" value="ECO:0007669"/>
    <property type="project" value="TreeGrafter"/>
</dbReference>
<dbReference type="Gene3D" id="3.40.50.300">
    <property type="entry name" value="P-loop containing nucleotide triphosphate hydrolases"/>
    <property type="match status" value="1"/>
</dbReference>
<dbReference type="SUPFAM" id="SSF53335">
    <property type="entry name" value="S-adenosyl-L-methionine-dependent methyltransferases"/>
    <property type="match status" value="1"/>
</dbReference>
<dbReference type="InterPro" id="IPR050628">
    <property type="entry name" value="SNF2_RAD54_helicase_TF"/>
</dbReference>
<dbReference type="Gene3D" id="3.40.50.150">
    <property type="entry name" value="Vaccinia Virus protein VP39"/>
    <property type="match status" value="1"/>
</dbReference>
<feature type="region of interest" description="Disordered" evidence="6">
    <location>
        <begin position="673"/>
        <end position="695"/>
    </location>
</feature>
<dbReference type="GO" id="GO:0008168">
    <property type="term" value="F:methyltransferase activity"/>
    <property type="evidence" value="ECO:0007669"/>
    <property type="project" value="UniProtKB-KW"/>
</dbReference>
<evidence type="ECO:0000313" key="8">
    <source>
        <dbReference type="EMBL" id="CAE7212435.1"/>
    </source>
</evidence>
<evidence type="ECO:0000256" key="1">
    <source>
        <dbReference type="ARBA" id="ARBA00022603"/>
    </source>
</evidence>
<dbReference type="PANTHER" id="PTHR45626">
    <property type="entry name" value="TRANSCRIPTION TERMINATION FACTOR 2-RELATED"/>
    <property type="match status" value="1"/>
</dbReference>
<dbReference type="InterPro" id="IPR027417">
    <property type="entry name" value="P-loop_NTPase"/>
</dbReference>
<comment type="caution">
    <text evidence="8">The sequence shown here is derived from an EMBL/GenBank/DDBJ whole genome shotgun (WGS) entry which is preliminary data.</text>
</comment>
<reference evidence="8" key="1">
    <citation type="submission" date="2021-01" db="EMBL/GenBank/DDBJ databases">
        <authorList>
            <person name="Kaushik A."/>
        </authorList>
    </citation>
    <scope>NUCLEOTIDE SEQUENCE</scope>
    <source>
        <strain evidence="8">AG5</strain>
    </source>
</reference>
<sequence>MPPKKKDAASNGRQSKLAFGNGKLSTKNVDKSAPKSDDELGDEHTDTEGVEVSAGGKKQKVSVETSHLPPMASIPDMFADIVHRMPELQKVSKHLNGRSLRVATMCSGTESPLLALGMISRAMAATGHTFKVEHVFSCEIEPFKQAYIERNFSPPILFRDVCELGASTATTAYGALVDVPGNVDLLVAGTSCVDFSNLNNARLGIDAGGESSNTFHGMLNWVKRHRPAVVILENVCSAPWPEIVKKLESIDYAAKPARFDTKQYYIPHTRTRGYCVAFDSRAAKANGLSGSQLAADWLERVKGMARPASCPLDTFLLEGDDPRIWTARAKLVQDAGVDRRASKTDWGRCESRHQKERFNKELGSKRPMTGWDESGFCQPPDYAWGDWWKAQVERVWDLSDILYLTFAQRGVDPLFKSMVWNLSQNVDRQDLRMRLGISPCLTPSMIPFLTARGGPMTGLEALSLQGLPIEELLLTRETEDQLMDLAGNAMSTTVVGTATCIGLILGFKMLKPGNGETEMEPAEAIDDIENHIIGQDELEERPLDLASTSSSDDKPLSLSKLREMAANSVRLCICEGRTGVTGAVIKRCVACGASACAKCAGRPEHEYVDVVFDGAQEADDQMETEGQKVIHEPPRLLPRDFERAFKKALPMCVQVEGLKKALELLGGDEDVEMVDSDEQEEEKPKAPTKDSNSNRRDIVQKALRKIIGVELRFVMLKRQEIWVAVYDSPVARLELHIYPHGPEWRLYGVPASDVASGALERVALAQPLARSTVPDNAKNLLDVKNWELAIPDARTFEVTIRGDGELVPSWESRLGLQGKFQDKNVWRTLKLGCEEFADIEGDYRLLDKCGTAAGSLHVRENDEGAPTYLFFDPSRGGDTALDGFVIARTTRRLEHGETRPIITKLSSRWRPKDVEEETVKCSVGEKWVKASLQIKPTSSTGATVAVPSKAIEFTIEEDSCAKAHALLVCDVPLGPDPDAVWPRNQWVEVDKVHERGTYRAMTWLTERVRDLEHLSEWHTLASVDTDHQKNCERCAPTPPAILWFKHNRKYFAIEDKQQAGPYEQALKNRPSPFVTQLRYDEESERGTFRIGVNVATLMHAASARLPTINRTEPVVLSYRFTTNFVPPAKLNLPAFTMKSNRRDPENAQPKKFKINLRREQLRSLHWMLAQESKDAPAFVEEEIAEAQLEPLGWRVEGKAERRVHVRGGVLADEVGYGKTAITLGLIACTLEKKSSISGGTLVDGRIRTNATVIVVPPHLVLQWPSEVKKFTAKEFTVVIVKDQKDLNGATIQDIINADIVITASGTFKSDRHLENITAFAGERDLPSSDGRYFNARLDEALEKLKGQIVRLKKQGAKAVMQNMIDAINQADEDVDIVLKRRLKGKQYREKADGVRTSSPEPEPAATSPVSSVAPPLTSPVASPPPEETPKANGKKMIMEVVIPIKSSAKSVVVPSKSDSKDKKRRTAARDPIMIDSESEDETQGATNNKRKRGAPSKAKTTAAKKAKRKATSDDEDFEADEAWSASEAESAAATSESEDAGEDLEASEDEKPKKKGKAKAPVKPKVPAKSKQPPAKKRKAEEDEDSDSPDKQKKQIKEKKSRVQQDPWGLNSDEVRQDWKQMRSPPLEAFHFKRLVVDEYTYLDGKAHAVVTRIKADNNWVLSGTPPIHDFAAVKTIAVFLGLHLGIDDDSIGTSALVKKRRKEQTAAESFHSFRDVRSLEWHIRRHHVAQSFLDQFVRQNVAEIDEIPSDEHIEYITLPAAERAIYLELKHHLLAIDMNVKKTKRTENDREKRLTEALGQSQSAEEALLKRCSHFELEIDVDNAVLECEAIVAERERQLEACKEDLAKTLPRMQEQHALVLREQSGPTPFGDWVKVTKDNGVGDADATKIMIQLMEEAGCSEGKGKGKVSASTASNEGASKEKKVKTSGKSVPKPENIADRAWKLREDTHVLRKLVKELVARVRSHRFFLAVRDLQQDRAHEKIVDCPSCGRKNLPWEDIAVLSSCGHMGCEECVRGATSMGSEVCVLAFKNGADAGGCSAGARDHNVVKATTLGKDEQHDRIGKHFGKKLEAIMDLIEERIPEQERILVFVQFPDLMKKVAAALSDRGISFLQIQGTANAKSKALDSFQKPDSKDRV</sequence>
<keyword evidence="1" id="KW-0489">Methyltransferase</keyword>
<keyword evidence="3" id="KW-0547">Nucleotide-binding</keyword>
<evidence type="ECO:0000256" key="2">
    <source>
        <dbReference type="ARBA" id="ARBA00022679"/>
    </source>
</evidence>
<dbReference type="Proteomes" id="UP000663827">
    <property type="component" value="Unassembled WGS sequence"/>
</dbReference>
<dbReference type="InterPro" id="IPR029063">
    <property type="entry name" value="SAM-dependent_MTases_sf"/>
</dbReference>
<organism evidence="8 9">
    <name type="scientific">Rhizoctonia solani</name>
    <dbReference type="NCBI Taxonomy" id="456999"/>
    <lineage>
        <taxon>Eukaryota</taxon>
        <taxon>Fungi</taxon>
        <taxon>Dikarya</taxon>
        <taxon>Basidiomycota</taxon>
        <taxon>Agaricomycotina</taxon>
        <taxon>Agaricomycetes</taxon>
        <taxon>Cantharellales</taxon>
        <taxon>Ceratobasidiaceae</taxon>
        <taxon>Rhizoctonia</taxon>
    </lineage>
</organism>
<dbReference type="InterPro" id="IPR000330">
    <property type="entry name" value="SNF2_N"/>
</dbReference>
<feature type="region of interest" description="Disordered" evidence="6">
    <location>
        <begin position="1387"/>
        <end position="1433"/>
    </location>
</feature>
<evidence type="ECO:0000256" key="4">
    <source>
        <dbReference type="ARBA" id="ARBA00022801"/>
    </source>
</evidence>
<dbReference type="SMART" id="SM00487">
    <property type="entry name" value="DEXDc"/>
    <property type="match status" value="1"/>
</dbReference>
<keyword evidence="4" id="KW-0378">Hydrolase</keyword>
<dbReference type="GO" id="GO:0016787">
    <property type="term" value="F:hydrolase activity"/>
    <property type="evidence" value="ECO:0007669"/>
    <property type="project" value="UniProtKB-KW"/>
</dbReference>
<dbReference type="Pfam" id="PF00176">
    <property type="entry name" value="SNF2-rel_dom"/>
    <property type="match status" value="1"/>
</dbReference>
<protein>
    <recommendedName>
        <fullName evidence="7">Helicase ATP-binding domain-containing protein</fullName>
    </recommendedName>
</protein>
<evidence type="ECO:0000256" key="6">
    <source>
        <dbReference type="SAM" id="MobiDB-lite"/>
    </source>
</evidence>
<dbReference type="PANTHER" id="PTHR45626:SF26">
    <property type="entry name" value="FAMILY HELICASE, PUTATIVE (AFU_ORTHOLOGUE AFUA_2G09120)-RELATED"/>
    <property type="match status" value="1"/>
</dbReference>
<name>A0A8H3E6G4_9AGAM</name>
<dbReference type="InterPro" id="IPR014001">
    <property type="entry name" value="Helicase_ATP-bd"/>
</dbReference>